<comment type="caution">
    <text evidence="1">The sequence shown here is derived from an EMBL/GenBank/DDBJ whole genome shotgun (WGS) entry which is preliminary data.</text>
</comment>
<organism evidence="1">
    <name type="scientific">marine sediment metagenome</name>
    <dbReference type="NCBI Taxonomy" id="412755"/>
    <lineage>
        <taxon>unclassified sequences</taxon>
        <taxon>metagenomes</taxon>
        <taxon>ecological metagenomes</taxon>
    </lineage>
</organism>
<dbReference type="EMBL" id="BARW01010353">
    <property type="protein sequence ID" value="GAI75208.1"/>
    <property type="molecule type" value="Genomic_DNA"/>
</dbReference>
<dbReference type="AlphaFoldDB" id="X1R3U9"/>
<evidence type="ECO:0000313" key="1">
    <source>
        <dbReference type="EMBL" id="GAI75208.1"/>
    </source>
</evidence>
<name>X1R3U9_9ZZZZ</name>
<sequence>MEFNEEYHLEGRPEWINDLYLELDKYIISLKPGIRKGHLQTYIKYSFSGLLFTYIQIRKGEILKIWAKIPYSSLEGPVPLFVRDYEATSRRPGVMITFDDQRDYLSEKSAMLSTTFGILERAFKGLTGKRVAKPKEPMVVFKTSSVNLSVDNNGYIEVNFKIHKSQKGLLEKILQDTIYR</sequence>
<evidence type="ECO:0008006" key="2">
    <source>
        <dbReference type="Google" id="ProtNLM"/>
    </source>
</evidence>
<accession>X1R3U9</accession>
<protein>
    <recommendedName>
        <fullName evidence="2">DUF5655 domain-containing protein</fullName>
    </recommendedName>
</protein>
<reference evidence="1" key="1">
    <citation type="journal article" date="2014" name="Front. Microbiol.">
        <title>High frequency of phylogenetically diverse reductive dehalogenase-homologous genes in deep subseafloor sedimentary metagenomes.</title>
        <authorList>
            <person name="Kawai M."/>
            <person name="Futagami T."/>
            <person name="Toyoda A."/>
            <person name="Takaki Y."/>
            <person name="Nishi S."/>
            <person name="Hori S."/>
            <person name="Arai W."/>
            <person name="Tsubouchi T."/>
            <person name="Morono Y."/>
            <person name="Uchiyama I."/>
            <person name="Ito T."/>
            <person name="Fujiyama A."/>
            <person name="Inagaki F."/>
            <person name="Takami H."/>
        </authorList>
    </citation>
    <scope>NUCLEOTIDE SEQUENCE</scope>
    <source>
        <strain evidence="1">Expedition CK06-06</strain>
    </source>
</reference>
<proteinExistence type="predicted"/>
<gene>
    <name evidence="1" type="ORF">S12H4_20414</name>
</gene>